<comment type="caution">
    <text evidence="3">The sequence shown here is derived from an EMBL/GenBank/DDBJ whole genome shotgun (WGS) entry which is preliminary data.</text>
</comment>
<dbReference type="CDD" id="cd00667">
    <property type="entry name" value="ring_hydroxylating_dioxygenases_beta"/>
    <property type="match status" value="1"/>
</dbReference>
<keyword evidence="3" id="KW-0223">Dioxygenase</keyword>
<protein>
    <submittedName>
        <fullName evidence="3">p-cumate dioxygenase</fullName>
    </submittedName>
</protein>
<dbReference type="GO" id="GO:0051213">
    <property type="term" value="F:dioxygenase activity"/>
    <property type="evidence" value="ECO:0007669"/>
    <property type="project" value="UniProtKB-KW"/>
</dbReference>
<dbReference type="InterPro" id="IPR000391">
    <property type="entry name" value="Rng_hydr_dOase-bsu"/>
</dbReference>
<keyword evidence="4" id="KW-1185">Reference proteome</keyword>
<dbReference type="PANTHER" id="PTHR41534:SF2">
    <property type="entry name" value="3-PHENYLPROPIONATE_CINNAMIC ACID DIOXYGENASE SUBUNIT BETA"/>
    <property type="match status" value="1"/>
</dbReference>
<accession>A0AAJ3NSW3</accession>
<reference evidence="3 4" key="1">
    <citation type="submission" date="2016-01" db="EMBL/GenBank/DDBJ databases">
        <title>The new phylogeny of the genus Mycobacterium.</title>
        <authorList>
            <person name="Tarcisio F."/>
            <person name="Conor M."/>
            <person name="Antonella G."/>
            <person name="Elisabetta G."/>
            <person name="Giulia F.S."/>
            <person name="Sara T."/>
            <person name="Anna F."/>
            <person name="Clotilde B."/>
            <person name="Roberto B."/>
            <person name="Veronica D.S."/>
            <person name="Fabio R."/>
            <person name="Monica P."/>
            <person name="Olivier J."/>
            <person name="Enrico T."/>
            <person name="Nicola S."/>
        </authorList>
    </citation>
    <scope>NUCLEOTIDE SEQUENCE [LARGE SCALE GENOMIC DNA]</scope>
    <source>
        <strain evidence="3 4">DSM 44616</strain>
    </source>
</reference>
<dbReference type="AlphaFoldDB" id="A0AAJ3NSW3"/>
<dbReference type="Proteomes" id="UP000193387">
    <property type="component" value="Unassembled WGS sequence"/>
</dbReference>
<gene>
    <name evidence="3" type="ORF">AWC23_06485</name>
</gene>
<sequence length="166" mass="18968">MTAAVTNAGLTRSDVEDFLYHEAALLDDWRLEEWLDLFTLDCLYEVPASDRPQCAPEDSFSLIHDRRPMLEQRVIRLSKPTAHAEFPHSRTRRMISNVRVLNAGPQEAEAVANFTIFRSRNGTEVFYVGSYRYGLTLSGGQMKIRYRCAVLDHEVLDPHGKISIIL</sequence>
<keyword evidence="2" id="KW-0560">Oxidoreductase</keyword>
<organism evidence="3 4">
    <name type="scientific">Mycobacterium saskatchewanense</name>
    <dbReference type="NCBI Taxonomy" id="220927"/>
    <lineage>
        <taxon>Bacteria</taxon>
        <taxon>Bacillati</taxon>
        <taxon>Actinomycetota</taxon>
        <taxon>Actinomycetes</taxon>
        <taxon>Mycobacteriales</taxon>
        <taxon>Mycobacteriaceae</taxon>
        <taxon>Mycobacterium</taxon>
        <taxon>Mycobacterium simiae complex</taxon>
    </lineage>
</organism>
<evidence type="ECO:0000256" key="2">
    <source>
        <dbReference type="ARBA" id="ARBA00023002"/>
    </source>
</evidence>
<evidence type="ECO:0000313" key="4">
    <source>
        <dbReference type="Proteomes" id="UP000193387"/>
    </source>
</evidence>
<dbReference type="PANTHER" id="PTHR41534">
    <property type="entry name" value="BLR3401 PROTEIN"/>
    <property type="match status" value="1"/>
</dbReference>
<dbReference type="EMBL" id="LQPR01000013">
    <property type="protein sequence ID" value="ORW73724.1"/>
    <property type="molecule type" value="Genomic_DNA"/>
</dbReference>
<dbReference type="InterPro" id="IPR032710">
    <property type="entry name" value="NTF2-like_dom_sf"/>
</dbReference>
<evidence type="ECO:0000313" key="3">
    <source>
        <dbReference type="EMBL" id="ORW73724.1"/>
    </source>
</evidence>
<dbReference type="Pfam" id="PF00866">
    <property type="entry name" value="Ring_hydroxyl_B"/>
    <property type="match status" value="1"/>
</dbReference>
<comment type="similarity">
    <text evidence="1">Belongs to the bacterial ring-hydroxylating dioxygenase beta subunit family.</text>
</comment>
<dbReference type="Gene3D" id="3.10.450.50">
    <property type="match status" value="1"/>
</dbReference>
<dbReference type="RefSeq" id="WP_169717515.1">
    <property type="nucleotide sequence ID" value="NZ_AP022573.1"/>
</dbReference>
<name>A0AAJ3NSW3_9MYCO</name>
<dbReference type="SUPFAM" id="SSF54427">
    <property type="entry name" value="NTF2-like"/>
    <property type="match status" value="1"/>
</dbReference>
<evidence type="ECO:0000256" key="1">
    <source>
        <dbReference type="ARBA" id="ARBA00009570"/>
    </source>
</evidence>
<proteinExistence type="inferred from homology"/>
<dbReference type="GO" id="GO:0019380">
    <property type="term" value="P:3-phenylpropionate catabolic process"/>
    <property type="evidence" value="ECO:0007669"/>
    <property type="project" value="TreeGrafter"/>
</dbReference>